<dbReference type="AlphaFoldDB" id="A0A137NW55"/>
<dbReference type="SUPFAM" id="SSF53474">
    <property type="entry name" value="alpha/beta-Hydrolases"/>
    <property type="match status" value="1"/>
</dbReference>
<dbReference type="PROSITE" id="PS51043">
    <property type="entry name" value="DDHD"/>
    <property type="match status" value="1"/>
</dbReference>
<dbReference type="PANTHER" id="PTHR23509:SF10">
    <property type="entry name" value="LD21067P"/>
    <property type="match status" value="1"/>
</dbReference>
<feature type="region of interest" description="Disordered" evidence="1">
    <location>
        <begin position="271"/>
        <end position="305"/>
    </location>
</feature>
<dbReference type="InterPro" id="IPR058055">
    <property type="entry name" value="PA-PLA1"/>
</dbReference>
<organism evidence="3 4">
    <name type="scientific">Conidiobolus coronatus (strain ATCC 28846 / CBS 209.66 / NRRL 28638)</name>
    <name type="common">Delacroixia coronata</name>
    <dbReference type="NCBI Taxonomy" id="796925"/>
    <lineage>
        <taxon>Eukaryota</taxon>
        <taxon>Fungi</taxon>
        <taxon>Fungi incertae sedis</taxon>
        <taxon>Zoopagomycota</taxon>
        <taxon>Entomophthoromycotina</taxon>
        <taxon>Entomophthoromycetes</taxon>
        <taxon>Entomophthorales</taxon>
        <taxon>Ancylistaceae</taxon>
        <taxon>Conidiobolus</taxon>
    </lineage>
</organism>
<dbReference type="STRING" id="796925.A0A137NW55"/>
<dbReference type="SMART" id="SM01127">
    <property type="entry name" value="DDHD"/>
    <property type="match status" value="1"/>
</dbReference>
<accession>A0A137NW55</accession>
<keyword evidence="4" id="KW-1185">Reference proteome</keyword>
<evidence type="ECO:0000313" key="3">
    <source>
        <dbReference type="EMBL" id="KXN66844.1"/>
    </source>
</evidence>
<protein>
    <recommendedName>
        <fullName evidence="2">DDHD domain-containing protein</fullName>
    </recommendedName>
</protein>
<feature type="domain" description="DDHD" evidence="2">
    <location>
        <begin position="160"/>
        <end position="345"/>
    </location>
</feature>
<dbReference type="InterPro" id="IPR004177">
    <property type="entry name" value="DDHD_dom"/>
</dbReference>
<dbReference type="EMBL" id="KQ964685">
    <property type="protein sequence ID" value="KXN66844.1"/>
    <property type="molecule type" value="Genomic_DNA"/>
</dbReference>
<dbReference type="Proteomes" id="UP000070444">
    <property type="component" value="Unassembled WGS sequence"/>
</dbReference>
<evidence type="ECO:0000313" key="4">
    <source>
        <dbReference type="Proteomes" id="UP000070444"/>
    </source>
</evidence>
<proteinExistence type="predicted"/>
<dbReference type="OrthoDB" id="431378at2759"/>
<dbReference type="GO" id="GO:0004620">
    <property type="term" value="F:phospholipase activity"/>
    <property type="evidence" value="ECO:0007669"/>
    <property type="project" value="TreeGrafter"/>
</dbReference>
<evidence type="ECO:0000259" key="2">
    <source>
        <dbReference type="PROSITE" id="PS51043"/>
    </source>
</evidence>
<evidence type="ECO:0000256" key="1">
    <source>
        <dbReference type="SAM" id="MobiDB-lite"/>
    </source>
</evidence>
<name>A0A137NW55_CONC2</name>
<gene>
    <name evidence="3" type="ORF">CONCODRAFT_123404</name>
</gene>
<sequence>MGYKMFEKNKFRQNMLALSKTICSSLFEEFQDSGLHLYFYPIEWAAELHGMDTVDERMKKVTLPSIPGMRVFNNDCLADVLFYFTEYHRQRLFNKLGEKVNDAFAFLSSKFPDFNGQTGIIGHSLGGVIGYDLLVQPSPPESNDDQLYQMAFPTLERPKLNFEPKFLFTLGCPVAAVMIMRGLRYEHYKLPESVRYKNIFNPYDPLAYRIEPFIDPLYEKYEPVPLKLSQAPSQGLVPTLRSYLPRPPSALSEISILDSAKSIFSNFNTPAVPNKEASPPPPSPPFSPEAEFDIPPIDIPSQTKRPASVVSMLGFDEARRRSFSLSPKNPSFLSSDPLLALLQVK</sequence>
<reference evidence="3 4" key="1">
    <citation type="journal article" date="2015" name="Genome Biol. Evol.">
        <title>Phylogenomic analyses indicate that early fungi evolved digesting cell walls of algal ancestors of land plants.</title>
        <authorList>
            <person name="Chang Y."/>
            <person name="Wang S."/>
            <person name="Sekimoto S."/>
            <person name="Aerts A.L."/>
            <person name="Choi C."/>
            <person name="Clum A."/>
            <person name="LaButti K.M."/>
            <person name="Lindquist E.A."/>
            <person name="Yee Ngan C."/>
            <person name="Ohm R.A."/>
            <person name="Salamov A.A."/>
            <person name="Grigoriev I.V."/>
            <person name="Spatafora J.W."/>
            <person name="Berbee M.L."/>
        </authorList>
    </citation>
    <scope>NUCLEOTIDE SEQUENCE [LARGE SCALE GENOMIC DNA]</scope>
    <source>
        <strain evidence="3 4">NRRL 28638</strain>
    </source>
</reference>
<dbReference type="PANTHER" id="PTHR23509">
    <property type="entry name" value="PA-PL1 PHOSPHOLIPASE FAMILY"/>
    <property type="match status" value="1"/>
</dbReference>
<dbReference type="GO" id="GO:0005737">
    <property type="term" value="C:cytoplasm"/>
    <property type="evidence" value="ECO:0007669"/>
    <property type="project" value="TreeGrafter"/>
</dbReference>
<dbReference type="Pfam" id="PF02862">
    <property type="entry name" value="DDHD"/>
    <property type="match status" value="1"/>
</dbReference>
<dbReference type="GO" id="GO:0046872">
    <property type="term" value="F:metal ion binding"/>
    <property type="evidence" value="ECO:0007669"/>
    <property type="project" value="InterPro"/>
</dbReference>
<feature type="compositionally biased region" description="Pro residues" evidence="1">
    <location>
        <begin position="278"/>
        <end position="287"/>
    </location>
</feature>
<dbReference type="InterPro" id="IPR029058">
    <property type="entry name" value="AB_hydrolase_fold"/>
</dbReference>